<dbReference type="Pfam" id="PF02463">
    <property type="entry name" value="SMC_N"/>
    <property type="match status" value="1"/>
</dbReference>
<accession>A0A836CNS7</accession>
<evidence type="ECO:0000256" key="8">
    <source>
        <dbReference type="ARBA" id="ARBA00023054"/>
    </source>
</evidence>
<evidence type="ECO:0000256" key="5">
    <source>
        <dbReference type="ARBA" id="ARBA00022741"/>
    </source>
</evidence>
<reference evidence="14" key="1">
    <citation type="submission" date="2021-02" db="EMBL/GenBank/DDBJ databases">
        <title>First Annotated Genome of the Yellow-green Alga Tribonema minus.</title>
        <authorList>
            <person name="Mahan K.M."/>
        </authorList>
    </citation>
    <scope>NUCLEOTIDE SEQUENCE</scope>
    <source>
        <strain evidence="14">UTEX B ZZ1240</strain>
    </source>
</reference>
<sequence length="1099" mass="120858">MEAPPQSAILAALQICLGANARFTHRARKLEDLIRHGWAGDAEVEVKLRNTPDGYRFKKFGASITILRTIKRGAPATIKLIADNGAFVSGERKHLTRMLDAFSISVENPCVVLDQENSKKFLMGSNSDKYFFFLKATSTRLSPALRTSEVIAEIRAQLKTYQMNMLAAQQLLPRLEGRVRDTSEVLDKFEALNGMHQKVITLRHQLLWAGLEDRERTACSAEEHAAAVARSLQTRRARLDGVNAKIAQLQAARSVQDEEVNRCSTAADAAIAERTAAKAALRAAEAPLKLAVSAEKDALEQQGELRRQKADIMRQIKEERRVQLSAATNDEERRLLQRTAELDQTLERLDRELEQLGTDGVAADAELQAQREIGHVAAARLKAVQIEKERAEGWLREMDGQRGDPLAAFGRGILNVVRAMTTTHAARFREAPVGPIGAYIKMKPVSTALARVRCAAAVVQSWFGAAHEREHQHYAAIVQEHLDKLLTGFIVTSQADKNALMDIIRKAQDLRSAPSVYIIGCTGQRHRTPVFEGVLQMSEMIKVERTDVFNVLVDHSGIERSLVAPDKGSAERLLQGTRGHQQLVHGAKDVFYPQAAGPNGAGRGRWERLNTRNGNASVKMNISLNARPLLAVDMEQQRRNVQQQLEGTAAEYTEAKPWKAARHDGLLAQFNVLKQRSDAAARRQAQLSRERFAAVRQRDKAQRRLEEVQSARRPANDVADLEAESDAIAECIDELARKAEAAAAERMQAQAAVRPLKAAFEAAERALGAESAALEAMGPDIEAAEEKADRAAKVAAKLVRHIGETEAALAAAQEAAAAARAVAAQTLEAVSAATRARQPDWDGEPMRVGKSQQQIATVLRHTEELIAKEAERHDVGGMTHDAAKAQHTAAVAELLDKRDAIKAAKAMCKTLAASATHRLQRWTQFRSFVKRSTSRSFEACMNDHSKYGKVKFDDVAKTLSIVVQQENLDRTTTSRVVRQVRSAHVSGAAARGASAVANMSGGERSTATLALLLALGTCAESPFRAMDEFDVFMDAQARRVAIAQLIAHARTQRQRQFIFITPQDLSGVRTAPDLRIFKMPDPRAAQQQQQRTLDETLAG</sequence>
<dbReference type="InterPro" id="IPR003395">
    <property type="entry name" value="RecF/RecN/SMC_N"/>
</dbReference>
<evidence type="ECO:0000256" key="2">
    <source>
        <dbReference type="ARBA" id="ARBA00004286"/>
    </source>
</evidence>
<dbReference type="OrthoDB" id="10072614at2759"/>
<dbReference type="GO" id="GO:0003697">
    <property type="term" value="F:single-stranded DNA binding"/>
    <property type="evidence" value="ECO:0007669"/>
    <property type="project" value="TreeGrafter"/>
</dbReference>
<dbReference type="GO" id="GO:0005634">
    <property type="term" value="C:nucleus"/>
    <property type="evidence" value="ECO:0007669"/>
    <property type="project" value="UniProtKB-SubCell"/>
</dbReference>
<dbReference type="PANTHER" id="PTHR19306">
    <property type="entry name" value="STRUCTURAL MAINTENANCE OF CHROMOSOMES 5,6 SMC5, SMC6"/>
    <property type="match status" value="1"/>
</dbReference>
<dbReference type="GO" id="GO:0035861">
    <property type="term" value="C:site of double-strand break"/>
    <property type="evidence" value="ECO:0007669"/>
    <property type="project" value="TreeGrafter"/>
</dbReference>
<feature type="coiled-coil region" evidence="12">
    <location>
        <begin position="332"/>
        <end position="359"/>
    </location>
</feature>
<evidence type="ECO:0000313" key="14">
    <source>
        <dbReference type="EMBL" id="KAG5192144.1"/>
    </source>
</evidence>
<dbReference type="PANTHER" id="PTHR19306:SF6">
    <property type="entry name" value="STRUCTURAL MAINTENANCE OF CHROMOSOMES PROTEIN 6"/>
    <property type="match status" value="1"/>
</dbReference>
<evidence type="ECO:0000256" key="11">
    <source>
        <dbReference type="ARBA" id="ARBA00023242"/>
    </source>
</evidence>
<proteinExistence type="inferred from homology"/>
<keyword evidence="9" id="KW-0233">DNA recombination</keyword>
<dbReference type="GO" id="GO:0005524">
    <property type="term" value="F:ATP binding"/>
    <property type="evidence" value="ECO:0007669"/>
    <property type="project" value="UniProtKB-KW"/>
</dbReference>
<evidence type="ECO:0000256" key="7">
    <source>
        <dbReference type="ARBA" id="ARBA00022840"/>
    </source>
</evidence>
<evidence type="ECO:0000256" key="4">
    <source>
        <dbReference type="ARBA" id="ARBA00022454"/>
    </source>
</evidence>
<keyword evidence="4" id="KW-0158">Chromosome</keyword>
<comment type="similarity">
    <text evidence="3">Belongs to the SMC family. SMC6 subfamily.</text>
</comment>
<evidence type="ECO:0000256" key="3">
    <source>
        <dbReference type="ARBA" id="ARBA00006793"/>
    </source>
</evidence>
<dbReference type="GO" id="GO:0030915">
    <property type="term" value="C:Smc5-Smc6 complex"/>
    <property type="evidence" value="ECO:0007669"/>
    <property type="project" value="TreeGrafter"/>
</dbReference>
<evidence type="ECO:0000256" key="1">
    <source>
        <dbReference type="ARBA" id="ARBA00004123"/>
    </source>
</evidence>
<dbReference type="GO" id="GO:0003684">
    <property type="term" value="F:damaged DNA binding"/>
    <property type="evidence" value="ECO:0007669"/>
    <property type="project" value="TreeGrafter"/>
</dbReference>
<dbReference type="Proteomes" id="UP000664859">
    <property type="component" value="Unassembled WGS sequence"/>
</dbReference>
<dbReference type="Gene3D" id="3.40.50.300">
    <property type="entry name" value="P-loop containing nucleotide triphosphate hydrolases"/>
    <property type="match status" value="2"/>
</dbReference>
<dbReference type="SUPFAM" id="SSF52540">
    <property type="entry name" value="P-loop containing nucleoside triphosphate hydrolases"/>
    <property type="match status" value="1"/>
</dbReference>
<keyword evidence="6" id="KW-0227">DNA damage</keyword>
<dbReference type="GO" id="GO:0000724">
    <property type="term" value="P:double-strand break repair via homologous recombination"/>
    <property type="evidence" value="ECO:0007669"/>
    <property type="project" value="TreeGrafter"/>
</dbReference>
<keyword evidence="15" id="KW-1185">Reference proteome</keyword>
<evidence type="ECO:0000256" key="12">
    <source>
        <dbReference type="SAM" id="Coils"/>
    </source>
</evidence>
<keyword evidence="8 12" id="KW-0175">Coiled coil</keyword>
<dbReference type="AlphaFoldDB" id="A0A836CNS7"/>
<name>A0A836CNS7_9STRA</name>
<evidence type="ECO:0000256" key="10">
    <source>
        <dbReference type="ARBA" id="ARBA00023204"/>
    </source>
</evidence>
<keyword evidence="10" id="KW-0234">DNA repair</keyword>
<keyword evidence="7" id="KW-0067">ATP-binding</keyword>
<evidence type="ECO:0000313" key="15">
    <source>
        <dbReference type="Proteomes" id="UP000664859"/>
    </source>
</evidence>
<evidence type="ECO:0000256" key="6">
    <source>
        <dbReference type="ARBA" id="ARBA00022763"/>
    </source>
</evidence>
<feature type="domain" description="RecF/RecN/SMC N-terminal" evidence="13">
    <location>
        <begin position="7"/>
        <end position="1062"/>
    </location>
</feature>
<keyword evidence="11" id="KW-0539">Nucleus</keyword>
<comment type="caution">
    <text evidence="14">The sequence shown here is derived from an EMBL/GenBank/DDBJ whole genome shotgun (WGS) entry which is preliminary data.</text>
</comment>
<evidence type="ECO:0000256" key="9">
    <source>
        <dbReference type="ARBA" id="ARBA00023172"/>
    </source>
</evidence>
<organism evidence="14 15">
    <name type="scientific">Tribonema minus</name>
    <dbReference type="NCBI Taxonomy" id="303371"/>
    <lineage>
        <taxon>Eukaryota</taxon>
        <taxon>Sar</taxon>
        <taxon>Stramenopiles</taxon>
        <taxon>Ochrophyta</taxon>
        <taxon>PX clade</taxon>
        <taxon>Xanthophyceae</taxon>
        <taxon>Tribonematales</taxon>
        <taxon>Tribonemataceae</taxon>
        <taxon>Tribonema</taxon>
    </lineage>
</organism>
<dbReference type="InterPro" id="IPR027417">
    <property type="entry name" value="P-loop_NTPase"/>
</dbReference>
<evidence type="ECO:0000259" key="13">
    <source>
        <dbReference type="Pfam" id="PF02463"/>
    </source>
</evidence>
<dbReference type="EMBL" id="JAFCMP010000010">
    <property type="protein sequence ID" value="KAG5192144.1"/>
    <property type="molecule type" value="Genomic_DNA"/>
</dbReference>
<comment type="subcellular location">
    <subcellularLocation>
        <location evidence="2">Chromosome</location>
    </subcellularLocation>
    <subcellularLocation>
        <location evidence="1">Nucleus</location>
    </subcellularLocation>
</comment>
<gene>
    <name evidence="14" type="ORF">JKP88DRAFT_352071</name>
</gene>
<keyword evidence="5" id="KW-0547">Nucleotide-binding</keyword>
<protein>
    <submittedName>
        <fullName evidence="14">RecF/RecN/SMC</fullName>
    </submittedName>
</protein>